<dbReference type="PANTHER" id="PTHR10628">
    <property type="entry name" value="SIALIDASE"/>
    <property type="match status" value="1"/>
</dbReference>
<dbReference type="Gene3D" id="2.40.220.10">
    <property type="entry name" value="Intramolecular Trans-sialidase, Domain 3"/>
    <property type="match status" value="1"/>
</dbReference>
<comment type="similarity">
    <text evidence="2">Belongs to the glycosyl hydrolase 33 family.</text>
</comment>
<dbReference type="InterPro" id="IPR023364">
    <property type="entry name" value="Trans_sialidase_dom3"/>
</dbReference>
<sequence>MKTLTDEITVFNSGTHNEQNTDGIFCYRIPALLQTTTGPLIAGGDERRNQYADFGDIAMVIRRSLDNGKSWGEKITILDLRRNPQAEDPEVDGPFLIDMALVQHPNSGRIFALYDLFPEIKGLWGLAETYEPPFVEIDGAMYQALYTNDRVDESAPYTIRDGGIVHDPTGSPTDYRIVTQPTKPTYSDYGDILRRNEVVGNIFFITNKSAPFRVAKTAHIHYSYSDDAGKTWSAPHNIAGQLTSSHMNFHGIGPGAGITLTHPPYTGRIVIPTYTTNWSSHLEGSQSSRVIYSDDHGHTWHYGQAVNDGRILDNGDRIHSATMAHTTAQNSEASVVETSHGDLLLFMRNLTGYVQMARSTDGGASWHNQPEDIISFESVPDVYVQLSAIQTIYHEQEYILLANAQGPDRNNGYIHIAEVDASGNLHWLHHRQINTGKFAYNSLQELAPGTFGLLYETADDAHNDYQLKFQTFSLAELLQKH</sequence>
<dbReference type="InterPro" id="IPR011040">
    <property type="entry name" value="Sialidase"/>
</dbReference>
<evidence type="ECO:0000256" key="3">
    <source>
        <dbReference type="ARBA" id="ARBA00012733"/>
    </source>
</evidence>
<dbReference type="InterPro" id="IPR036278">
    <property type="entry name" value="Sialidase_sf"/>
</dbReference>
<comment type="caution">
    <text evidence="5">The sequence shown here is derived from an EMBL/GenBank/DDBJ whole genome shotgun (WGS) entry which is preliminary data.</text>
</comment>
<organism evidence="5 6">
    <name type="scientific">Dolosigranulum pigrum</name>
    <dbReference type="NCBI Taxonomy" id="29394"/>
    <lineage>
        <taxon>Bacteria</taxon>
        <taxon>Bacillati</taxon>
        <taxon>Bacillota</taxon>
        <taxon>Bacilli</taxon>
        <taxon>Lactobacillales</taxon>
        <taxon>Carnobacteriaceae</taxon>
        <taxon>Dolosigranulum</taxon>
    </lineage>
</organism>
<dbReference type="GO" id="GO:0016020">
    <property type="term" value="C:membrane"/>
    <property type="evidence" value="ECO:0007669"/>
    <property type="project" value="TreeGrafter"/>
</dbReference>
<dbReference type="GO" id="GO:0009313">
    <property type="term" value="P:oligosaccharide catabolic process"/>
    <property type="evidence" value="ECO:0007669"/>
    <property type="project" value="TreeGrafter"/>
</dbReference>
<dbReference type="EMBL" id="NAQV01000035">
    <property type="protein sequence ID" value="RAN61844.1"/>
    <property type="molecule type" value="Genomic_DNA"/>
</dbReference>
<evidence type="ECO:0000313" key="6">
    <source>
        <dbReference type="Proteomes" id="UP000249099"/>
    </source>
</evidence>
<dbReference type="InterPro" id="IPR026856">
    <property type="entry name" value="Sialidase_fam"/>
</dbReference>
<gene>
    <name evidence="5" type="ORF">B8A44_08770</name>
</gene>
<dbReference type="Gene3D" id="2.120.10.10">
    <property type="match status" value="1"/>
</dbReference>
<feature type="domain" description="Sialidase" evidence="4">
    <location>
        <begin position="212"/>
        <end position="446"/>
    </location>
</feature>
<dbReference type="AlphaFoldDB" id="A0A328KJ65"/>
<dbReference type="RefSeq" id="WP_112788137.1">
    <property type="nucleotide sequence ID" value="NZ_CP040415.1"/>
</dbReference>
<accession>A0A328KJ65</accession>
<dbReference type="Proteomes" id="UP000249099">
    <property type="component" value="Unassembled WGS sequence"/>
</dbReference>
<dbReference type="GO" id="GO:0006689">
    <property type="term" value="P:ganglioside catabolic process"/>
    <property type="evidence" value="ECO:0007669"/>
    <property type="project" value="TreeGrafter"/>
</dbReference>
<evidence type="ECO:0000259" key="4">
    <source>
        <dbReference type="Pfam" id="PF13088"/>
    </source>
</evidence>
<comment type="catalytic activity">
    <reaction evidence="1">
        <text>Hydrolysis of alpha-(2-&gt;3)-, alpha-(2-&gt;6)-, alpha-(2-&gt;8)- glycosidic linkages of terminal sialic acid residues in oligosaccharides, glycoproteins, glycolipids, colominic acid and synthetic substrates.</text>
        <dbReference type="EC" id="3.2.1.18"/>
    </reaction>
</comment>
<protein>
    <recommendedName>
        <fullName evidence="3">exo-alpha-sialidase</fullName>
        <ecNumber evidence="3">3.2.1.18</ecNumber>
    </recommendedName>
</protein>
<dbReference type="Pfam" id="PF13088">
    <property type="entry name" value="BNR_2"/>
    <property type="match status" value="1"/>
</dbReference>
<proteinExistence type="inferred from homology"/>
<dbReference type="EC" id="3.2.1.18" evidence="3"/>
<dbReference type="GO" id="GO:0004308">
    <property type="term" value="F:exo-alpha-sialidase activity"/>
    <property type="evidence" value="ECO:0007669"/>
    <property type="project" value="UniProtKB-EC"/>
</dbReference>
<evidence type="ECO:0000313" key="5">
    <source>
        <dbReference type="EMBL" id="RAN61844.1"/>
    </source>
</evidence>
<dbReference type="GO" id="GO:0005737">
    <property type="term" value="C:cytoplasm"/>
    <property type="evidence" value="ECO:0007669"/>
    <property type="project" value="TreeGrafter"/>
</dbReference>
<name>A0A328KJ65_9LACT</name>
<dbReference type="SUPFAM" id="SSF50939">
    <property type="entry name" value="Sialidases"/>
    <property type="match status" value="1"/>
</dbReference>
<evidence type="ECO:0000256" key="2">
    <source>
        <dbReference type="ARBA" id="ARBA00009348"/>
    </source>
</evidence>
<dbReference type="PANTHER" id="PTHR10628:SF30">
    <property type="entry name" value="EXO-ALPHA-SIALIDASE"/>
    <property type="match status" value="1"/>
</dbReference>
<reference evidence="5 6" key="1">
    <citation type="submission" date="2017-03" db="EMBL/GenBank/DDBJ databases">
        <title>wgs assembly of Dolosigranulum pigrum KPL CDC strains.</title>
        <authorList>
            <person name="Brugger S.D."/>
            <person name="Pettigrew M."/>
            <person name="Kong Y."/>
            <person name="Lemon K.P."/>
        </authorList>
    </citation>
    <scope>NUCLEOTIDE SEQUENCE [LARGE SCALE GENOMIC DNA]</scope>
    <source>
        <strain evidence="5 6">KPL1931_CDC4294-98</strain>
    </source>
</reference>
<evidence type="ECO:0000256" key="1">
    <source>
        <dbReference type="ARBA" id="ARBA00000427"/>
    </source>
</evidence>
<dbReference type="CDD" id="cd15482">
    <property type="entry name" value="Sialidase_non-viral"/>
    <property type="match status" value="1"/>
</dbReference>